<evidence type="ECO:0000313" key="3">
    <source>
        <dbReference type="Proteomes" id="UP000887566"/>
    </source>
</evidence>
<sequence>MLLMHGPAPAEFRSPQSRSSPARSRATNEKRTAPLASSSPVRTRVSSEIQLEPGKKSPPLTTTRAFRQLQVVKHTKYSVALSHWHSLSDFFVQLGMHSKLLNELTDRLTEAFQYNYSMQRSVYSSSPMCMAKWDGDQNWYRAELLDGEGLVLFVDFGNLAVVRRRDALRDLPQLPLLIDTEALAIRCSLAGLCLLPGVDDVNDLSHPDGQSLRDWFKNSLSTCDIIFTGSVFDETRQVVLVDQADGKLLSERIARRYPHAFALEESAISLPQSLIGSECNGSAGESSSADETKSMSPSDGDRCSSQMGDEEAQEQDSDLWQFNVNDFIDAKITYLDSTKMDMAFVQPAHMIEKQASVTVACRQECSIAPQPHASAFIP</sequence>
<dbReference type="Gene3D" id="2.30.30.140">
    <property type="match status" value="1"/>
</dbReference>
<dbReference type="SUPFAM" id="SSF63748">
    <property type="entry name" value="Tudor/PWWP/MBT"/>
    <property type="match status" value="1"/>
</dbReference>
<dbReference type="AlphaFoldDB" id="A0A914WX53"/>
<keyword evidence="3" id="KW-1185">Reference proteome</keyword>
<evidence type="ECO:0000256" key="1">
    <source>
        <dbReference type="SAM" id="MobiDB-lite"/>
    </source>
</evidence>
<evidence type="ECO:0000313" key="4">
    <source>
        <dbReference type="WBParaSite" id="PSAMB.scaffold5580size11360.g26914.t1"/>
    </source>
</evidence>
<feature type="region of interest" description="Disordered" evidence="1">
    <location>
        <begin position="1"/>
        <end position="60"/>
    </location>
</feature>
<dbReference type="WBParaSite" id="PSAMB.scaffold5580size11360.g26914.t1">
    <property type="protein sequence ID" value="PSAMB.scaffold5580size11360.g26914.t1"/>
    <property type="gene ID" value="PSAMB.scaffold5580size11360.g26914"/>
</dbReference>
<dbReference type="Pfam" id="PF00567">
    <property type="entry name" value="TUDOR"/>
    <property type="match status" value="1"/>
</dbReference>
<dbReference type="PANTHER" id="PTHR22948:SF76">
    <property type="entry name" value="FI20010P1-RELATED"/>
    <property type="match status" value="1"/>
</dbReference>
<protein>
    <submittedName>
        <fullName evidence="4">Tudor domain-containing protein</fullName>
    </submittedName>
</protein>
<dbReference type="PROSITE" id="PS50304">
    <property type="entry name" value="TUDOR"/>
    <property type="match status" value="1"/>
</dbReference>
<proteinExistence type="predicted"/>
<accession>A0A914WX53</accession>
<evidence type="ECO:0000259" key="2">
    <source>
        <dbReference type="PROSITE" id="PS50304"/>
    </source>
</evidence>
<dbReference type="PANTHER" id="PTHR22948">
    <property type="entry name" value="TUDOR DOMAIN CONTAINING PROTEIN"/>
    <property type="match status" value="1"/>
</dbReference>
<feature type="compositionally biased region" description="Polar residues" evidence="1">
    <location>
        <begin position="279"/>
        <end position="307"/>
    </location>
</feature>
<feature type="domain" description="Tudor" evidence="2">
    <location>
        <begin position="122"/>
        <end position="177"/>
    </location>
</feature>
<dbReference type="Proteomes" id="UP000887566">
    <property type="component" value="Unplaced"/>
</dbReference>
<dbReference type="InterPro" id="IPR002999">
    <property type="entry name" value="Tudor"/>
</dbReference>
<feature type="region of interest" description="Disordered" evidence="1">
    <location>
        <begin position="279"/>
        <end position="315"/>
    </location>
</feature>
<feature type="compositionally biased region" description="Polar residues" evidence="1">
    <location>
        <begin position="35"/>
        <end position="49"/>
    </location>
</feature>
<feature type="compositionally biased region" description="Low complexity" evidence="1">
    <location>
        <begin position="13"/>
        <end position="25"/>
    </location>
</feature>
<reference evidence="4" key="1">
    <citation type="submission" date="2022-11" db="UniProtKB">
        <authorList>
            <consortium name="WormBaseParasite"/>
        </authorList>
    </citation>
    <scope>IDENTIFICATION</scope>
</reference>
<organism evidence="3 4">
    <name type="scientific">Plectus sambesii</name>
    <dbReference type="NCBI Taxonomy" id="2011161"/>
    <lineage>
        <taxon>Eukaryota</taxon>
        <taxon>Metazoa</taxon>
        <taxon>Ecdysozoa</taxon>
        <taxon>Nematoda</taxon>
        <taxon>Chromadorea</taxon>
        <taxon>Plectida</taxon>
        <taxon>Plectina</taxon>
        <taxon>Plectoidea</taxon>
        <taxon>Plectidae</taxon>
        <taxon>Plectus</taxon>
    </lineage>
</organism>
<dbReference type="InterPro" id="IPR050621">
    <property type="entry name" value="Tudor_domain_containing"/>
</dbReference>
<name>A0A914WX53_9BILA</name>